<dbReference type="PANTHER" id="PTHR30203:SF32">
    <property type="entry name" value="CATION EFFLUX SYSTEM PROTEIN CUSC"/>
    <property type="match status" value="1"/>
</dbReference>
<reference evidence="3 4" key="1">
    <citation type="submission" date="2014-09" db="EMBL/GenBank/DDBJ databases">
        <title>Draft Genome Sequence of Draconibacterium sp. JN14CK-3.</title>
        <authorList>
            <person name="Dong C."/>
            <person name="Lai Q."/>
            <person name="Shao Z."/>
        </authorList>
    </citation>
    <scope>NUCLEOTIDE SEQUENCE [LARGE SCALE GENOMIC DNA]</scope>
    <source>
        <strain evidence="3 4">JN14CK-3</strain>
    </source>
</reference>
<dbReference type="Gene3D" id="1.20.1600.10">
    <property type="entry name" value="Outer membrane efflux proteins (OEP)"/>
    <property type="match status" value="1"/>
</dbReference>
<dbReference type="PROSITE" id="PS51257">
    <property type="entry name" value="PROKAR_LIPOPROTEIN"/>
    <property type="match status" value="1"/>
</dbReference>
<dbReference type="NCBIfam" id="TIGR01845">
    <property type="entry name" value="outer_NodT"/>
    <property type="match status" value="1"/>
</dbReference>
<accession>A0A0D8JFB5</accession>
<protein>
    <recommendedName>
        <fullName evidence="5">Transporter</fullName>
    </recommendedName>
</protein>
<organism evidence="3 4">
    <name type="scientific">Draconibacterium sediminis</name>
    <dbReference type="NCBI Taxonomy" id="1544798"/>
    <lineage>
        <taxon>Bacteria</taxon>
        <taxon>Pseudomonadati</taxon>
        <taxon>Bacteroidota</taxon>
        <taxon>Bacteroidia</taxon>
        <taxon>Marinilabiliales</taxon>
        <taxon>Prolixibacteraceae</taxon>
        <taxon>Draconibacterium</taxon>
    </lineage>
</organism>
<keyword evidence="4" id="KW-1185">Reference proteome</keyword>
<evidence type="ECO:0000256" key="2">
    <source>
        <dbReference type="RuleBase" id="RU362097"/>
    </source>
</evidence>
<dbReference type="InterPro" id="IPR003423">
    <property type="entry name" value="OMP_efflux"/>
</dbReference>
<gene>
    <name evidence="3" type="ORF">LH29_08655</name>
</gene>
<dbReference type="Gene3D" id="2.20.200.10">
    <property type="entry name" value="Outer membrane efflux proteins (OEP)"/>
    <property type="match status" value="1"/>
</dbReference>
<dbReference type="Pfam" id="PF02321">
    <property type="entry name" value="OEP"/>
    <property type="match status" value="2"/>
</dbReference>
<dbReference type="GO" id="GO:0015562">
    <property type="term" value="F:efflux transmembrane transporter activity"/>
    <property type="evidence" value="ECO:0007669"/>
    <property type="project" value="InterPro"/>
</dbReference>
<comment type="similarity">
    <text evidence="1 2">Belongs to the outer membrane factor (OMF) (TC 1.B.17) family.</text>
</comment>
<dbReference type="Proteomes" id="UP000032544">
    <property type="component" value="Unassembled WGS sequence"/>
</dbReference>
<keyword evidence="2" id="KW-0564">Palmitate</keyword>
<proteinExistence type="inferred from homology"/>
<comment type="subcellular location">
    <subcellularLocation>
        <location evidence="2">Cell membrane</location>
        <topology evidence="2">Lipid-anchor</topology>
    </subcellularLocation>
</comment>
<dbReference type="AlphaFoldDB" id="A0A0D8JFB5"/>
<keyword evidence="2" id="KW-0812">Transmembrane</keyword>
<dbReference type="SUPFAM" id="SSF56954">
    <property type="entry name" value="Outer membrane efflux proteins (OEP)"/>
    <property type="match status" value="1"/>
</dbReference>
<dbReference type="InterPro" id="IPR010131">
    <property type="entry name" value="MdtP/NodT-like"/>
</dbReference>
<evidence type="ECO:0000313" key="3">
    <source>
        <dbReference type="EMBL" id="KJF45419.1"/>
    </source>
</evidence>
<comment type="caution">
    <text evidence="3">The sequence shown here is derived from an EMBL/GenBank/DDBJ whole genome shotgun (WGS) entry which is preliminary data.</text>
</comment>
<evidence type="ECO:0000313" key="4">
    <source>
        <dbReference type="Proteomes" id="UP000032544"/>
    </source>
</evidence>
<dbReference type="GO" id="GO:0005886">
    <property type="term" value="C:plasma membrane"/>
    <property type="evidence" value="ECO:0007669"/>
    <property type="project" value="UniProtKB-SubCell"/>
</dbReference>
<sequence>MKNKITYSLITCLFGMFIFSCNVHEKFTQPEIEIQETYTDAAADSSSFSDVDWWQIFNDSMLISLIREGLENNLQVQNMATSIKQSELQYEIAKTMLIPAVNYGGSASTSANSLSSGTFKGSVAALANVSYTLDFWGQLTNQRDAALEAYLATEIGYHQVKATLVTQIASLYFTLRDIDNKIIVAENMIVNMNDFHDIIGARYRGGFVSKVDVNQSEIAVKDAEVTLESLLRARGQLENAISIVLGSAPKSIPRGLPLEQQIITSEMPLGVPVYLLQRRPDLLINEKKLKAQLRMIDATQALRYPNLTLSLDVGAQITDPSMVFTELAADLLGPIFNAGRINKSISVQQEEYNILVNNYIQSYYLALQEVQDAVIAIDSYQNEFEIKKQKLDLSQEALDLAWVRYEEGVTTFLEFINLQNSLFSAQLQASDSYMNYLQSVVKLYLALGGGWEYEAYVDAD</sequence>
<keyword evidence="2" id="KW-0472">Membrane</keyword>
<evidence type="ECO:0008006" key="5">
    <source>
        <dbReference type="Google" id="ProtNLM"/>
    </source>
</evidence>
<dbReference type="RefSeq" id="WP_045027624.1">
    <property type="nucleotide sequence ID" value="NZ_JRHC01000001.1"/>
</dbReference>
<dbReference type="STRING" id="1544798.LH29_08655"/>
<dbReference type="EMBL" id="JRHC01000001">
    <property type="protein sequence ID" value="KJF45419.1"/>
    <property type="molecule type" value="Genomic_DNA"/>
</dbReference>
<dbReference type="PANTHER" id="PTHR30203">
    <property type="entry name" value="OUTER MEMBRANE CATION EFFLUX PROTEIN"/>
    <property type="match status" value="1"/>
</dbReference>
<name>A0A0D8JFB5_9BACT</name>
<evidence type="ECO:0000256" key="1">
    <source>
        <dbReference type="ARBA" id="ARBA00007613"/>
    </source>
</evidence>
<keyword evidence="2" id="KW-0449">Lipoprotein</keyword>
<keyword evidence="2" id="KW-1134">Transmembrane beta strand</keyword>